<keyword evidence="8 11" id="KW-0472">Membrane</keyword>
<evidence type="ECO:0000313" key="15">
    <source>
        <dbReference type="EMBL" id="KPD02319.1"/>
    </source>
</evidence>
<dbReference type="Proteomes" id="UP000053226">
    <property type="component" value="Unassembled WGS sequence"/>
</dbReference>
<comment type="caution">
    <text evidence="15">The sequence shown here is derived from an EMBL/GenBank/DDBJ whole genome shotgun (WGS) entry which is preliminary data.</text>
</comment>
<feature type="domain" description="Flagellar motor switch protein FliG middle" evidence="13">
    <location>
        <begin position="118"/>
        <end position="186"/>
    </location>
</feature>
<accession>A0A0N0Z765</accession>
<keyword evidence="15" id="KW-0966">Cell projection</keyword>
<feature type="domain" description="Flagellar motor switch protein FliG C-terminal" evidence="12">
    <location>
        <begin position="216"/>
        <end position="322"/>
    </location>
</feature>
<evidence type="ECO:0000256" key="9">
    <source>
        <dbReference type="ARBA" id="ARBA00023143"/>
    </source>
</evidence>
<keyword evidence="16" id="KW-1185">Reference proteome</keyword>
<dbReference type="InterPro" id="IPR000090">
    <property type="entry name" value="Flg_Motor_Flig"/>
</dbReference>
<evidence type="ECO:0000256" key="2">
    <source>
        <dbReference type="ARBA" id="ARBA00004515"/>
    </source>
</evidence>
<feature type="domain" description="Flagellar motor switch protein FliG N-terminal" evidence="14">
    <location>
        <begin position="4"/>
        <end position="102"/>
    </location>
</feature>
<dbReference type="GO" id="GO:0006935">
    <property type="term" value="P:chemotaxis"/>
    <property type="evidence" value="ECO:0007669"/>
    <property type="project" value="UniProtKB-KW"/>
</dbReference>
<keyword evidence="7 11" id="KW-0283">Flagellar rotation</keyword>
<evidence type="ECO:0000256" key="5">
    <source>
        <dbReference type="ARBA" id="ARBA00022475"/>
    </source>
</evidence>
<keyword evidence="15" id="KW-0282">Flagellum</keyword>
<dbReference type="AlphaFoldDB" id="A0A0N0Z765"/>
<dbReference type="PIRSF" id="PIRSF003161">
    <property type="entry name" value="FliG"/>
    <property type="match status" value="1"/>
</dbReference>
<dbReference type="GO" id="GO:0003774">
    <property type="term" value="F:cytoskeletal motor activity"/>
    <property type="evidence" value="ECO:0007669"/>
    <property type="project" value="InterPro"/>
</dbReference>
<dbReference type="PRINTS" id="PR00954">
    <property type="entry name" value="FLGMOTORFLIG"/>
</dbReference>
<gene>
    <name evidence="15" type="ORF">M992_2322</name>
</gene>
<dbReference type="OrthoDB" id="9780302at2"/>
<keyword evidence="11" id="KW-0997">Cell inner membrane</keyword>
<evidence type="ECO:0000313" key="16">
    <source>
        <dbReference type="Proteomes" id="UP000053226"/>
    </source>
</evidence>
<keyword evidence="15" id="KW-0969">Cilium</keyword>
<dbReference type="EMBL" id="LGAA01000022">
    <property type="protein sequence ID" value="KPD02319.1"/>
    <property type="molecule type" value="Genomic_DNA"/>
</dbReference>
<keyword evidence="5 11" id="KW-1003">Cell membrane</keyword>
<reference evidence="15 16" key="1">
    <citation type="submission" date="2015-07" db="EMBL/GenBank/DDBJ databases">
        <title>ATOL: Assembling a taxonomically balanced genome-scale reconstruction of the evolutionary history of the Enterobacteriaceae.</title>
        <authorList>
            <person name="Plunkett G.III."/>
            <person name="Neeno-Eckwall E.C."/>
            <person name="Glasner J.D."/>
            <person name="Perna N.T."/>
        </authorList>
    </citation>
    <scope>NUCLEOTIDE SEQUENCE [LARGE SCALE GENOMIC DNA]</scope>
    <source>
        <strain evidence="15 16">ATCC 35017</strain>
    </source>
</reference>
<comment type="function">
    <text evidence="10 11">FliG is one of three proteins (FliG, FliN, FliM) that forms the rotor-mounted switch complex (C ring), located at the base of the basal body. This complex interacts with the CheY and CheZ chemotaxis proteins, in addition to contacting components of the motor that determine the direction of flagellar rotation.</text>
</comment>
<dbReference type="SUPFAM" id="SSF48029">
    <property type="entry name" value="FliG"/>
    <property type="match status" value="2"/>
</dbReference>
<evidence type="ECO:0000256" key="3">
    <source>
        <dbReference type="ARBA" id="ARBA00010299"/>
    </source>
</evidence>
<comment type="subcellular location">
    <subcellularLocation>
        <location evidence="1 11">Bacterial flagellum basal body</location>
    </subcellularLocation>
    <subcellularLocation>
        <location evidence="2 11">Cell inner membrane</location>
        <topology evidence="2 11">Peripheral membrane protein</topology>
        <orientation evidence="2 11">Cytoplasmic side</orientation>
    </subcellularLocation>
</comment>
<comment type="similarity">
    <text evidence="3 11">Belongs to the FliG family.</text>
</comment>
<sequence>MPANGMEKCAVILMSLGEEHAAEIFKHLNNKEVQRLSIAMSQLRHISTQELSDILIEFEDNTMLYTSLSQDNDGYLRNVLIKALGEERADNLLEEIFDSQETTTGIDTLNFVEPQLASELIRDEHPQIIATILVHLRREQAADILALFDDNLRNDIMLRIATFGGVQPLALAELTEVLNNLLEGQNVKRSKMGGVRTAAEIINLMKSHQEENVIDAVKTYDDELAQKIIDEMFLFENLLGIDSRSIQRLLEEIENESLVIALKGCKPELRDHFLNNMSQRAAEILRDDLESRGPLRLSQVESEQKAILMTVRRLADSGDIMISNGDDSYV</sequence>
<evidence type="ECO:0000259" key="14">
    <source>
        <dbReference type="Pfam" id="PF14842"/>
    </source>
</evidence>
<dbReference type="InterPro" id="IPR011002">
    <property type="entry name" value="FliG_a-hlx"/>
</dbReference>
<dbReference type="GO" id="GO:0009425">
    <property type="term" value="C:bacterial-type flagellum basal body"/>
    <property type="evidence" value="ECO:0007669"/>
    <property type="project" value="UniProtKB-SubCell"/>
</dbReference>
<keyword evidence="9 11" id="KW-0975">Bacterial flagellum</keyword>
<keyword evidence="6 11" id="KW-0145">Chemotaxis</keyword>
<evidence type="ECO:0000256" key="10">
    <source>
        <dbReference type="ARBA" id="ARBA00025598"/>
    </source>
</evidence>
<protein>
    <recommendedName>
        <fullName evidence="4 11">Flagellar motor switch protein FliG</fullName>
    </recommendedName>
</protein>
<evidence type="ECO:0000256" key="8">
    <source>
        <dbReference type="ARBA" id="ARBA00023136"/>
    </source>
</evidence>
<evidence type="ECO:0000256" key="7">
    <source>
        <dbReference type="ARBA" id="ARBA00022779"/>
    </source>
</evidence>
<proteinExistence type="inferred from homology"/>
<dbReference type="Pfam" id="PF14841">
    <property type="entry name" value="FliG_M"/>
    <property type="match status" value="1"/>
</dbReference>
<dbReference type="Pfam" id="PF01706">
    <property type="entry name" value="FliG_C"/>
    <property type="match status" value="1"/>
</dbReference>
<name>A0A0N0Z765_9GAMM</name>
<evidence type="ECO:0000259" key="12">
    <source>
        <dbReference type="Pfam" id="PF01706"/>
    </source>
</evidence>
<dbReference type="NCBIfam" id="TIGR00207">
    <property type="entry name" value="fliG"/>
    <property type="match status" value="1"/>
</dbReference>
<dbReference type="InterPro" id="IPR023087">
    <property type="entry name" value="Flg_Motor_Flig_C"/>
</dbReference>
<evidence type="ECO:0000256" key="4">
    <source>
        <dbReference type="ARBA" id="ARBA00021870"/>
    </source>
</evidence>
<evidence type="ECO:0000256" key="1">
    <source>
        <dbReference type="ARBA" id="ARBA00004117"/>
    </source>
</evidence>
<dbReference type="GO" id="GO:0071973">
    <property type="term" value="P:bacterial-type flagellum-dependent cell motility"/>
    <property type="evidence" value="ECO:0007669"/>
    <property type="project" value="InterPro"/>
</dbReference>
<dbReference type="GO" id="GO:0005886">
    <property type="term" value="C:plasma membrane"/>
    <property type="evidence" value="ECO:0007669"/>
    <property type="project" value="UniProtKB-SubCell"/>
</dbReference>
<dbReference type="PANTHER" id="PTHR30534:SF0">
    <property type="entry name" value="FLAGELLAR MOTOR SWITCH PROTEIN FLIG"/>
    <property type="match status" value="1"/>
</dbReference>
<organism evidence="15 16">
    <name type="scientific">Moellerella wisconsensis ATCC 35017</name>
    <dbReference type="NCBI Taxonomy" id="1354267"/>
    <lineage>
        <taxon>Bacteria</taxon>
        <taxon>Pseudomonadati</taxon>
        <taxon>Pseudomonadota</taxon>
        <taxon>Gammaproteobacteria</taxon>
        <taxon>Enterobacterales</taxon>
        <taxon>Morganellaceae</taxon>
        <taxon>Moellerella</taxon>
    </lineage>
</organism>
<evidence type="ECO:0000259" key="13">
    <source>
        <dbReference type="Pfam" id="PF14841"/>
    </source>
</evidence>
<dbReference type="Pfam" id="PF14842">
    <property type="entry name" value="FliG_N"/>
    <property type="match status" value="1"/>
</dbReference>
<evidence type="ECO:0000256" key="6">
    <source>
        <dbReference type="ARBA" id="ARBA00022500"/>
    </source>
</evidence>
<dbReference type="InterPro" id="IPR032779">
    <property type="entry name" value="FliG_M"/>
</dbReference>
<evidence type="ECO:0000256" key="11">
    <source>
        <dbReference type="PIRNR" id="PIRNR003161"/>
    </source>
</evidence>
<dbReference type="Gene3D" id="1.10.220.30">
    <property type="match status" value="3"/>
</dbReference>
<dbReference type="InterPro" id="IPR028263">
    <property type="entry name" value="FliG_N"/>
</dbReference>
<dbReference type="FunFam" id="1.10.220.30:FF:000001">
    <property type="entry name" value="Flagellar motor switch protein FliG"/>
    <property type="match status" value="1"/>
</dbReference>
<dbReference type="PANTHER" id="PTHR30534">
    <property type="entry name" value="FLAGELLAR MOTOR SWITCH PROTEIN FLIG"/>
    <property type="match status" value="1"/>
</dbReference>
<dbReference type="RefSeq" id="WP_053908743.1">
    <property type="nucleotide sequence ID" value="NZ_CAWMUS010000022.1"/>
</dbReference>